<evidence type="ECO:0000313" key="3">
    <source>
        <dbReference type="EMBL" id="MEJ8281658.1"/>
    </source>
</evidence>
<dbReference type="SUPFAM" id="SSF52016">
    <property type="entry name" value="LeuD/IlvD-like"/>
    <property type="match status" value="1"/>
</dbReference>
<reference evidence="3 4" key="1">
    <citation type="submission" date="2024-03" db="EMBL/GenBank/DDBJ databases">
        <title>Draft genome sequence of Pseudonocardia sp. DW16-2.</title>
        <authorList>
            <person name="Duangmal K."/>
        </authorList>
    </citation>
    <scope>NUCLEOTIDE SEQUENCE [LARGE SCALE GENOMIC DNA]</scope>
    <source>
        <strain evidence="3 4">DW16-2</strain>
    </source>
</reference>
<dbReference type="InterPro" id="IPR002840">
    <property type="entry name" value="PMDh-S-like_dom"/>
</dbReference>
<protein>
    <submittedName>
        <fullName evidence="3">DUF126 domain-containing protein</fullName>
    </submittedName>
</protein>
<dbReference type="Proteomes" id="UP001364211">
    <property type="component" value="Unassembled WGS sequence"/>
</dbReference>
<dbReference type="Gene3D" id="3.50.30.10">
    <property type="entry name" value="Phosphohistidine domain"/>
    <property type="match status" value="1"/>
</dbReference>
<gene>
    <name evidence="3" type="ORF">WJX68_22165</name>
</gene>
<evidence type="ECO:0000313" key="4">
    <source>
        <dbReference type="Proteomes" id="UP001364211"/>
    </source>
</evidence>
<keyword evidence="4" id="KW-1185">Reference proteome</keyword>
<evidence type="ECO:0000256" key="1">
    <source>
        <dbReference type="ARBA" id="ARBA00023239"/>
    </source>
</evidence>
<comment type="caution">
    <text evidence="3">The sequence shown here is derived from an EMBL/GenBank/DDBJ whole genome shotgun (WGS) entry which is preliminary data.</text>
</comment>
<dbReference type="Pfam" id="PF01989">
    <property type="entry name" value="AcnX_swivel_put"/>
    <property type="match status" value="1"/>
</dbReference>
<dbReference type="RefSeq" id="WP_340294250.1">
    <property type="nucleotide sequence ID" value="NZ_JBBJUP010000022.1"/>
</dbReference>
<name>A0ABU8TDF6_9PSEU</name>
<dbReference type="EMBL" id="JBBJUP010000022">
    <property type="protein sequence ID" value="MEJ8281658.1"/>
    <property type="molecule type" value="Genomic_DNA"/>
</dbReference>
<sequence length="150" mass="15270">MTATVGTVLRGRTVVPGVVTGEALVSPETISGWGGIDPATGTIVEARHALQGVCFAGRILVFPGAKGSSGWSAFFQSCRLLGTAPLGMVFTVTTTKAALGAVVTRVPALADLDADPVQVLRTGDRIRLDATAGTVELLARAGEHRAGEGT</sequence>
<proteinExistence type="predicted"/>
<accession>A0ABU8TDF6</accession>
<feature type="domain" description="Phosphomevalonate dehydratase small subunit-like" evidence="2">
    <location>
        <begin position="30"/>
        <end position="108"/>
    </location>
</feature>
<keyword evidence="1" id="KW-0456">Lyase</keyword>
<evidence type="ECO:0000259" key="2">
    <source>
        <dbReference type="Pfam" id="PF01989"/>
    </source>
</evidence>
<organism evidence="3 4">
    <name type="scientific">Pseudonocardia spirodelae</name>
    <dbReference type="NCBI Taxonomy" id="3133431"/>
    <lineage>
        <taxon>Bacteria</taxon>
        <taxon>Bacillati</taxon>
        <taxon>Actinomycetota</taxon>
        <taxon>Actinomycetes</taxon>
        <taxon>Pseudonocardiales</taxon>
        <taxon>Pseudonocardiaceae</taxon>
        <taxon>Pseudonocardia</taxon>
    </lineage>
</organism>